<gene>
    <name evidence="9" type="ORF">SAMN05444359_13153</name>
</gene>
<dbReference type="GO" id="GO:0016614">
    <property type="term" value="F:oxidoreductase activity, acting on CH-OH group of donors"/>
    <property type="evidence" value="ECO:0007669"/>
    <property type="project" value="InterPro"/>
</dbReference>
<dbReference type="Proteomes" id="UP000199021">
    <property type="component" value="Unassembled WGS sequence"/>
</dbReference>
<evidence type="ECO:0000256" key="4">
    <source>
        <dbReference type="ARBA" id="ARBA00022827"/>
    </source>
</evidence>
<name>A0A1H9MU07_9BACT</name>
<comment type="cofactor">
    <cofactor evidence="1">
        <name>FAD</name>
        <dbReference type="ChEBI" id="CHEBI:57692"/>
    </cofactor>
</comment>
<keyword evidence="4" id="KW-0274">FAD</keyword>
<proteinExistence type="inferred from homology"/>
<dbReference type="InterPro" id="IPR000172">
    <property type="entry name" value="GMC_OxRdtase_N"/>
</dbReference>
<reference evidence="10" key="1">
    <citation type="submission" date="2016-10" db="EMBL/GenBank/DDBJ databases">
        <authorList>
            <person name="Varghese N."/>
            <person name="Submissions S."/>
        </authorList>
    </citation>
    <scope>NUCLEOTIDE SEQUENCE [LARGE SCALE GENOMIC DNA]</scope>
    <source>
        <strain evidence="10">DSM 24740</strain>
    </source>
</reference>
<evidence type="ECO:0000313" key="9">
    <source>
        <dbReference type="EMBL" id="SER27174.1"/>
    </source>
</evidence>
<evidence type="ECO:0000259" key="7">
    <source>
        <dbReference type="Pfam" id="PF00890"/>
    </source>
</evidence>
<dbReference type="InterPro" id="IPR036188">
    <property type="entry name" value="FAD/NAD-bd_sf"/>
</dbReference>
<evidence type="ECO:0000259" key="6">
    <source>
        <dbReference type="Pfam" id="PF00732"/>
    </source>
</evidence>
<dbReference type="Pfam" id="PF05199">
    <property type="entry name" value="GMC_oxred_C"/>
    <property type="match status" value="1"/>
</dbReference>
<accession>A0A1H9MU07</accession>
<dbReference type="AlphaFoldDB" id="A0A1H9MU07"/>
<dbReference type="EMBL" id="FOFB01000031">
    <property type="protein sequence ID" value="SER27174.1"/>
    <property type="molecule type" value="Genomic_DNA"/>
</dbReference>
<dbReference type="RefSeq" id="WP_090172549.1">
    <property type="nucleotide sequence ID" value="NZ_FOFB01000031.1"/>
</dbReference>
<keyword evidence="5" id="KW-0560">Oxidoreductase</keyword>
<dbReference type="STRING" id="478744.SAMN05444359_13153"/>
<evidence type="ECO:0000313" key="10">
    <source>
        <dbReference type="Proteomes" id="UP000199021"/>
    </source>
</evidence>
<evidence type="ECO:0000256" key="5">
    <source>
        <dbReference type="ARBA" id="ARBA00023002"/>
    </source>
</evidence>
<dbReference type="InParanoid" id="A0A1H9MU07"/>
<comment type="similarity">
    <text evidence="2">Belongs to the GMC oxidoreductase family.</text>
</comment>
<dbReference type="SUPFAM" id="SSF51905">
    <property type="entry name" value="FAD/NAD(P)-binding domain"/>
    <property type="match status" value="1"/>
</dbReference>
<dbReference type="InterPro" id="IPR051473">
    <property type="entry name" value="P2Ox-like"/>
</dbReference>
<sequence length="542" mass="61007">MPNDYDVIIIGSGAGGGTMAYSLADTGKKILLLEQGTFLPREKRNWDPHFIFGEDGYKAKVEWLGPDGGQEKVHPIVYHRVGGNTKMYGALLHRQRPEDFTEMKHKGGISPGWCVGYDEFEPYYMMAEHLMKIHGNRGEDPTEGPASGPFPFKAFPHEGRIAEVVEQLKDLGLHPHHSNLALNRDIDEPWKRPCIACNTCDPFPCMLHAKSDAETAMVRPALKHKNVSLWTNTRIDQLIEEGGKITRLEGERDGEKISLSADLIIVSCGAINTAALLLKSRVANSSDQVGRNFTKHNQSGISAIDPRNPNDVVFQKTLGCHDFYHGSPEHPYPLGTIQLTGKAHWTRIMGDYGHLNMDETRARFVQKYAVDFWFTSEDLPDPRNRIEWTGKQIKFNYRPNNRESHFEFLDYFQQNYLEKMGFTEFLRSTKELEFTWHQAGTAQFGTDPKTSVLDPNCKAWDLDNLYVVDASFQPSQGATNPTLTIIANAIRVADHIRKDWFGEGKSLSTDDYPLSDGYMADNAGANLSVNSYSSNDDDSWGA</sequence>
<feature type="domain" description="Glucose-methanol-choline oxidoreductase C-terminal" evidence="8">
    <location>
        <begin position="334"/>
        <end position="489"/>
    </location>
</feature>
<dbReference type="InterPro" id="IPR007867">
    <property type="entry name" value="GMC_OxRtase_C"/>
</dbReference>
<organism evidence="9 10">
    <name type="scientific">Neolewinella agarilytica</name>
    <dbReference type="NCBI Taxonomy" id="478744"/>
    <lineage>
        <taxon>Bacteria</taxon>
        <taxon>Pseudomonadati</taxon>
        <taxon>Bacteroidota</taxon>
        <taxon>Saprospiria</taxon>
        <taxon>Saprospirales</taxon>
        <taxon>Lewinellaceae</taxon>
        <taxon>Neolewinella</taxon>
    </lineage>
</organism>
<feature type="domain" description="Glucose-methanol-choline oxidoreductase N-terminal" evidence="6">
    <location>
        <begin position="80"/>
        <end position="296"/>
    </location>
</feature>
<dbReference type="InterPro" id="IPR003953">
    <property type="entry name" value="FAD-dep_OxRdtase_2_FAD-bd"/>
</dbReference>
<dbReference type="Gene3D" id="3.50.50.60">
    <property type="entry name" value="FAD/NAD(P)-binding domain"/>
    <property type="match status" value="2"/>
</dbReference>
<dbReference type="GO" id="GO:0050660">
    <property type="term" value="F:flavin adenine dinucleotide binding"/>
    <property type="evidence" value="ECO:0007669"/>
    <property type="project" value="InterPro"/>
</dbReference>
<evidence type="ECO:0000259" key="8">
    <source>
        <dbReference type="Pfam" id="PF05199"/>
    </source>
</evidence>
<dbReference type="PANTHER" id="PTHR42784">
    <property type="entry name" value="PYRANOSE 2-OXIDASE"/>
    <property type="match status" value="1"/>
</dbReference>
<feature type="domain" description="FAD-dependent oxidoreductase 2 FAD-binding" evidence="7">
    <location>
        <begin position="6"/>
        <end position="37"/>
    </location>
</feature>
<dbReference type="Pfam" id="PF00732">
    <property type="entry name" value="GMC_oxred_N"/>
    <property type="match status" value="1"/>
</dbReference>
<dbReference type="OrthoDB" id="9787779at2"/>
<dbReference type="PANTHER" id="PTHR42784:SF1">
    <property type="entry name" value="PYRANOSE 2-OXIDASE"/>
    <property type="match status" value="1"/>
</dbReference>
<keyword evidence="10" id="KW-1185">Reference proteome</keyword>
<evidence type="ECO:0000256" key="2">
    <source>
        <dbReference type="ARBA" id="ARBA00010790"/>
    </source>
</evidence>
<evidence type="ECO:0000256" key="3">
    <source>
        <dbReference type="ARBA" id="ARBA00022630"/>
    </source>
</evidence>
<keyword evidence="3" id="KW-0285">Flavoprotein</keyword>
<dbReference type="Pfam" id="PF00890">
    <property type="entry name" value="FAD_binding_2"/>
    <property type="match status" value="1"/>
</dbReference>
<protein>
    <submittedName>
        <fullName evidence="9">Choline dehydrogenase</fullName>
    </submittedName>
</protein>
<evidence type="ECO:0000256" key="1">
    <source>
        <dbReference type="ARBA" id="ARBA00001974"/>
    </source>
</evidence>